<organism evidence="10 11">
    <name type="scientific">Monodon monoceros</name>
    <name type="common">Narwhal</name>
    <name type="synonym">Ceratodon monodon</name>
    <dbReference type="NCBI Taxonomy" id="40151"/>
    <lineage>
        <taxon>Eukaryota</taxon>
        <taxon>Metazoa</taxon>
        <taxon>Chordata</taxon>
        <taxon>Craniata</taxon>
        <taxon>Vertebrata</taxon>
        <taxon>Euteleostomi</taxon>
        <taxon>Mammalia</taxon>
        <taxon>Eutheria</taxon>
        <taxon>Laurasiatheria</taxon>
        <taxon>Artiodactyla</taxon>
        <taxon>Whippomorpha</taxon>
        <taxon>Cetacea</taxon>
        <taxon>Odontoceti</taxon>
        <taxon>Monodontidae</taxon>
        <taxon>Monodon</taxon>
    </lineage>
</organism>
<dbReference type="Gene3D" id="3.40.630.10">
    <property type="entry name" value="Zn peptidases"/>
    <property type="match status" value="2"/>
</dbReference>
<dbReference type="GO" id="GO:0004046">
    <property type="term" value="F:aminoacylase activity"/>
    <property type="evidence" value="ECO:0007669"/>
    <property type="project" value="TreeGrafter"/>
</dbReference>
<evidence type="ECO:0000259" key="8">
    <source>
        <dbReference type="Pfam" id="PF04952"/>
    </source>
</evidence>
<dbReference type="AlphaFoldDB" id="A0A4U1EKB0"/>
<comment type="cofactor">
    <cofactor evidence="1">
        <name>Zn(2+)</name>
        <dbReference type="ChEBI" id="CHEBI:29105"/>
    </cofactor>
</comment>
<dbReference type="PANTHER" id="PTHR15162">
    <property type="entry name" value="ASPARTOACYLASE"/>
    <property type="match status" value="1"/>
</dbReference>
<feature type="non-terminal residue" evidence="10">
    <location>
        <position position="277"/>
    </location>
</feature>
<gene>
    <name evidence="10" type="ORF">EI555_010786</name>
</gene>
<dbReference type="InterPro" id="IPR007036">
    <property type="entry name" value="Aste_AspA_hybrid_dom"/>
</dbReference>
<dbReference type="PANTHER" id="PTHR15162:SF5">
    <property type="entry name" value="N-ACYL-AROMATIC-L-AMINO ACID AMIDOHYDROLASE (CARBOXYLATE-FORMING)"/>
    <property type="match status" value="1"/>
</dbReference>
<dbReference type="GO" id="GO:0005829">
    <property type="term" value="C:cytosol"/>
    <property type="evidence" value="ECO:0007669"/>
    <property type="project" value="TreeGrafter"/>
</dbReference>
<feature type="region of interest" description="Disordered" evidence="7">
    <location>
        <begin position="1"/>
        <end position="41"/>
    </location>
</feature>
<dbReference type="GO" id="GO:0046872">
    <property type="term" value="F:metal ion binding"/>
    <property type="evidence" value="ECO:0007669"/>
    <property type="project" value="UniProtKB-KW"/>
</dbReference>
<dbReference type="Pfam" id="PF24827">
    <property type="entry name" value="AstE_AspA_cat"/>
    <property type="match status" value="1"/>
</dbReference>
<proteinExistence type="predicted"/>
<feature type="domain" description="Succinylglutamate desuccinylase/Aspartoacylase catalytic" evidence="9">
    <location>
        <begin position="78"/>
        <end position="163"/>
    </location>
</feature>
<evidence type="ECO:0000256" key="7">
    <source>
        <dbReference type="SAM" id="MobiDB-lite"/>
    </source>
</evidence>
<dbReference type="InterPro" id="IPR055438">
    <property type="entry name" value="AstE_AspA_cat"/>
</dbReference>
<dbReference type="Proteomes" id="UP000308365">
    <property type="component" value="Unassembled WGS sequence"/>
</dbReference>
<evidence type="ECO:0000256" key="4">
    <source>
        <dbReference type="ARBA" id="ARBA00022723"/>
    </source>
</evidence>
<dbReference type="EMBL" id="RWIC01001264">
    <property type="protein sequence ID" value="TKC36668.1"/>
    <property type="molecule type" value="Genomic_DNA"/>
</dbReference>
<dbReference type="InterPro" id="IPR050178">
    <property type="entry name" value="AspA/AstE_fam"/>
</dbReference>
<evidence type="ECO:0000256" key="5">
    <source>
        <dbReference type="ARBA" id="ARBA00022801"/>
    </source>
</evidence>
<evidence type="ECO:0000256" key="3">
    <source>
        <dbReference type="ARBA" id="ARBA00022490"/>
    </source>
</evidence>
<feature type="domain" description="AstE/AspA barrel-sandwich hybrid" evidence="8">
    <location>
        <begin position="213"/>
        <end position="261"/>
    </location>
</feature>
<keyword evidence="4" id="KW-0479">Metal-binding</keyword>
<evidence type="ECO:0000256" key="1">
    <source>
        <dbReference type="ARBA" id="ARBA00001947"/>
    </source>
</evidence>
<dbReference type="Pfam" id="PF04952">
    <property type="entry name" value="AstE_AspA_hybrid"/>
    <property type="match status" value="1"/>
</dbReference>
<dbReference type="SUPFAM" id="SSF53187">
    <property type="entry name" value="Zn-dependent exopeptidases"/>
    <property type="match status" value="1"/>
</dbReference>
<keyword evidence="5" id="KW-0378">Hydrolase</keyword>
<keyword evidence="3" id="KW-0963">Cytoplasm</keyword>
<sequence>REPQLAPGGGNAEIPRGGTKGKSRGVAAGPGLSGPRQQQATHRHFLPRDLLAHKYPSFQEVHIPALVAQAAETCIDRATHGNETASTYLAWHWLRVPGEVQKLSFSTMPVLLANPVASAACCRYVGHDLSHAFTGSFLRANADDPHEVSRARDLNQLLGPKASGRPSTYPRPSQHHGLTWKAPTTHRASWHLSRHPVALIEEVKEQVGRAIKFEPLRPGAPIFQMFSGEDVLYGGESTMDPVFINELAYYKEGIAFLQTEKLTLSVPALPALASTPP</sequence>
<feature type="non-terminal residue" evidence="10">
    <location>
        <position position="1"/>
    </location>
</feature>
<feature type="region of interest" description="Disordered" evidence="7">
    <location>
        <begin position="159"/>
        <end position="178"/>
    </location>
</feature>
<evidence type="ECO:0000259" key="9">
    <source>
        <dbReference type="Pfam" id="PF24827"/>
    </source>
</evidence>
<reference evidence="11" key="1">
    <citation type="journal article" date="2019" name="IScience">
        <title>Narwhal Genome Reveals Long-Term Low Genetic Diversity despite Current Large Abundance Size.</title>
        <authorList>
            <person name="Westbury M.V."/>
            <person name="Petersen B."/>
            <person name="Garde E."/>
            <person name="Heide-Jorgensen M.P."/>
            <person name="Lorenzen E.D."/>
        </authorList>
    </citation>
    <scope>NUCLEOTIDE SEQUENCE [LARGE SCALE GENOMIC DNA]</scope>
</reference>
<evidence type="ECO:0000256" key="2">
    <source>
        <dbReference type="ARBA" id="ARBA00004496"/>
    </source>
</evidence>
<protein>
    <submittedName>
        <fullName evidence="10">Uncharacterized protein</fullName>
    </submittedName>
</protein>
<accession>A0A4U1EKB0</accession>
<name>A0A4U1EKB0_MONMO</name>
<evidence type="ECO:0000256" key="6">
    <source>
        <dbReference type="ARBA" id="ARBA00022833"/>
    </source>
</evidence>
<comment type="subcellular location">
    <subcellularLocation>
        <location evidence="2">Cytoplasm</location>
    </subcellularLocation>
</comment>
<comment type="caution">
    <text evidence="10">The sequence shown here is derived from an EMBL/GenBank/DDBJ whole genome shotgun (WGS) entry which is preliminary data.</text>
</comment>
<evidence type="ECO:0000313" key="10">
    <source>
        <dbReference type="EMBL" id="TKC36668.1"/>
    </source>
</evidence>
<evidence type="ECO:0000313" key="11">
    <source>
        <dbReference type="Proteomes" id="UP000308365"/>
    </source>
</evidence>
<dbReference type="GO" id="GO:0016788">
    <property type="term" value="F:hydrolase activity, acting on ester bonds"/>
    <property type="evidence" value="ECO:0007669"/>
    <property type="project" value="InterPro"/>
</dbReference>
<keyword evidence="6" id="KW-0862">Zinc</keyword>